<dbReference type="Proteomes" id="UP001150581">
    <property type="component" value="Unassembled WGS sequence"/>
</dbReference>
<sequence>MFAFPEGSSFDRVIARNLTTLALDFIPVNYTWNQYFEGEYSGQIDFAKLRNFSLSYTWVRSVASGVSLAPIFITTLSFSFPKLECLDVKYPSHAFRLLEAATFPPCLQHSVIGTLAEIVVFDWTCFKIDALSVVVYRPGPPCAEESFYQFANDLFGGTRIKRQVSLFLGNFLFEMDASEINWPYLT</sequence>
<accession>A0ACC1IMZ0</accession>
<protein>
    <submittedName>
        <fullName evidence="1">Uncharacterized protein</fullName>
    </submittedName>
</protein>
<name>A0ACC1IMZ0_9FUNG</name>
<evidence type="ECO:0000313" key="1">
    <source>
        <dbReference type="EMBL" id="KAJ1897147.1"/>
    </source>
</evidence>
<keyword evidence="2" id="KW-1185">Reference proteome</keyword>
<reference evidence="1" key="1">
    <citation type="submission" date="2022-07" db="EMBL/GenBank/DDBJ databases">
        <title>Phylogenomic reconstructions and comparative analyses of Kickxellomycotina fungi.</title>
        <authorList>
            <person name="Reynolds N.K."/>
            <person name="Stajich J.E."/>
            <person name="Barry K."/>
            <person name="Grigoriev I.V."/>
            <person name="Crous P."/>
            <person name="Smith M.E."/>
        </authorList>
    </citation>
    <scope>NUCLEOTIDE SEQUENCE</scope>
    <source>
        <strain evidence="1">Benny 63K</strain>
    </source>
</reference>
<comment type="caution">
    <text evidence="1">The sequence shown here is derived from an EMBL/GenBank/DDBJ whole genome shotgun (WGS) entry which is preliminary data.</text>
</comment>
<dbReference type="EMBL" id="JANBPG010000362">
    <property type="protein sequence ID" value="KAJ1897147.1"/>
    <property type="molecule type" value="Genomic_DNA"/>
</dbReference>
<proteinExistence type="predicted"/>
<organism evidence="1 2">
    <name type="scientific">Kickxella alabastrina</name>
    <dbReference type="NCBI Taxonomy" id="61397"/>
    <lineage>
        <taxon>Eukaryota</taxon>
        <taxon>Fungi</taxon>
        <taxon>Fungi incertae sedis</taxon>
        <taxon>Zoopagomycota</taxon>
        <taxon>Kickxellomycotina</taxon>
        <taxon>Kickxellomycetes</taxon>
        <taxon>Kickxellales</taxon>
        <taxon>Kickxellaceae</taxon>
        <taxon>Kickxella</taxon>
    </lineage>
</organism>
<evidence type="ECO:0000313" key="2">
    <source>
        <dbReference type="Proteomes" id="UP001150581"/>
    </source>
</evidence>
<gene>
    <name evidence="1" type="ORF">LPJ66_003555</name>
</gene>